<dbReference type="GO" id="GO:0009245">
    <property type="term" value="P:lipid A biosynthetic process"/>
    <property type="evidence" value="ECO:0007669"/>
    <property type="project" value="TreeGrafter"/>
</dbReference>
<dbReference type="InterPro" id="IPR039901">
    <property type="entry name" value="Kdotransferase"/>
</dbReference>
<reference evidence="4" key="1">
    <citation type="submission" date="2018-05" db="EMBL/GenBank/DDBJ databases">
        <authorList>
            <person name="Lanie J.A."/>
            <person name="Ng W.-L."/>
            <person name="Kazmierczak K.M."/>
            <person name="Andrzejewski T.M."/>
            <person name="Davidsen T.M."/>
            <person name="Wayne K.J."/>
            <person name="Tettelin H."/>
            <person name="Glass J.I."/>
            <person name="Rusch D."/>
            <person name="Podicherti R."/>
            <person name="Tsui H.-C.T."/>
            <person name="Winkler M.E."/>
        </authorList>
    </citation>
    <scope>NUCLEOTIDE SEQUENCE</scope>
</reference>
<dbReference type="SUPFAM" id="SSF53756">
    <property type="entry name" value="UDP-Glycosyltransferase/glycogen phosphorylase"/>
    <property type="match status" value="1"/>
</dbReference>
<organism evidence="4">
    <name type="scientific">marine metagenome</name>
    <dbReference type="NCBI Taxonomy" id="408172"/>
    <lineage>
        <taxon>unclassified sequences</taxon>
        <taxon>metagenomes</taxon>
        <taxon>ecological metagenomes</taxon>
    </lineage>
</organism>
<keyword evidence="2" id="KW-0812">Transmembrane</keyword>
<keyword evidence="2" id="KW-0472">Membrane</keyword>
<gene>
    <name evidence="4" type="ORF">METZ01_LOCUS167476</name>
</gene>
<feature type="transmembrane region" description="Helical" evidence="2">
    <location>
        <begin position="103"/>
        <end position="121"/>
    </location>
</feature>
<dbReference type="PANTHER" id="PTHR42755">
    <property type="entry name" value="3-DEOXY-MANNO-OCTULOSONATE CYTIDYLYLTRANSFERASE"/>
    <property type="match status" value="1"/>
</dbReference>
<dbReference type="AlphaFoldDB" id="A0A382BMN0"/>
<evidence type="ECO:0000256" key="1">
    <source>
        <dbReference type="ARBA" id="ARBA00022679"/>
    </source>
</evidence>
<keyword evidence="2" id="KW-1133">Transmembrane helix</keyword>
<dbReference type="EMBL" id="UINC01030358">
    <property type="protein sequence ID" value="SVB14622.1"/>
    <property type="molecule type" value="Genomic_DNA"/>
</dbReference>
<dbReference type="Gene3D" id="3.40.50.2000">
    <property type="entry name" value="Glycogen Phosphorylase B"/>
    <property type="match status" value="1"/>
</dbReference>
<proteinExistence type="predicted"/>
<dbReference type="Gene3D" id="3.40.50.11720">
    <property type="entry name" value="3-Deoxy-D-manno-octulosonic-acid transferase, N-terminal domain"/>
    <property type="match status" value="1"/>
</dbReference>
<dbReference type="GO" id="GO:0016740">
    <property type="term" value="F:transferase activity"/>
    <property type="evidence" value="ECO:0007669"/>
    <property type="project" value="UniProtKB-KW"/>
</dbReference>
<protein>
    <recommendedName>
        <fullName evidence="3">3-deoxy-D-manno-octulosonic-acid transferase N-terminal domain-containing protein</fullName>
    </recommendedName>
</protein>
<dbReference type="PANTHER" id="PTHR42755:SF1">
    <property type="entry name" value="3-DEOXY-D-MANNO-OCTULOSONIC ACID TRANSFERASE, MITOCHONDRIAL-RELATED"/>
    <property type="match status" value="1"/>
</dbReference>
<keyword evidence="1" id="KW-0808">Transferase</keyword>
<accession>A0A382BMN0</accession>
<dbReference type="InterPro" id="IPR007507">
    <property type="entry name" value="Glycos_transf_N"/>
</dbReference>
<feature type="transmembrane region" description="Helical" evidence="2">
    <location>
        <begin position="6"/>
        <end position="26"/>
    </location>
</feature>
<dbReference type="GO" id="GO:0005886">
    <property type="term" value="C:plasma membrane"/>
    <property type="evidence" value="ECO:0007669"/>
    <property type="project" value="TreeGrafter"/>
</dbReference>
<evidence type="ECO:0000256" key="2">
    <source>
        <dbReference type="SAM" id="Phobius"/>
    </source>
</evidence>
<feature type="domain" description="3-deoxy-D-manno-octulosonic-acid transferase N-terminal" evidence="3">
    <location>
        <begin position="33"/>
        <end position="213"/>
    </location>
</feature>
<feature type="transmembrane region" description="Helical" evidence="2">
    <location>
        <begin position="136"/>
        <end position="158"/>
    </location>
</feature>
<evidence type="ECO:0000313" key="4">
    <source>
        <dbReference type="EMBL" id="SVB14622.1"/>
    </source>
</evidence>
<dbReference type="InterPro" id="IPR038107">
    <property type="entry name" value="Glycos_transf_N_sf"/>
</dbReference>
<evidence type="ECO:0000259" key="3">
    <source>
        <dbReference type="Pfam" id="PF04413"/>
    </source>
</evidence>
<dbReference type="Pfam" id="PF04413">
    <property type="entry name" value="Glycos_transf_N"/>
    <property type="match status" value="1"/>
</dbReference>
<name>A0A382BMN0_9ZZZZ</name>
<sequence length="433" mass="48848">MIFFYHVFSVFAILVVVPCFALYSLFSRNKWRRLNDHFGLVSSSDKTENTQKTIWFHALSLGEVVGVTPTIRLLKKNRPQDRIVVSVTTDSGFEAAKKKLSDVDGVFFFPLDCFMFTWTAIKKINPDLFVLVETGFWPGFIHILHLKGVPALLFNGRISSRSMRKYKMFCSFFSEQFNRFTMLCMQNPHSKNKLESLGVEKSRLMVVGDPKFDTLPNSSQEKRAKARQKLCIAPLSMVWVAGSTHEGEEEIILDVHGRLREEFGNLILVLAPRRLERCVHVAGIIMSKGTSFVRRSDQLGNSGYNFSVLLLDTIGELAEVYSICDFAFVGRSLMAPGGGHNLIEPVSQGKPVLFGPFVENNQHNADELIKSGLGIRVSNADEMEESARSWLLNKTERAKLEGKARGFILHHQGASHRMADLIETQLVKLNITD</sequence>